<feature type="compositionally biased region" description="Polar residues" evidence="4">
    <location>
        <begin position="585"/>
        <end position="595"/>
    </location>
</feature>
<dbReference type="GO" id="GO:0008093">
    <property type="term" value="F:cytoskeletal anchor activity"/>
    <property type="evidence" value="ECO:0007669"/>
    <property type="project" value="InterPro"/>
</dbReference>
<feature type="coiled-coil region" evidence="3">
    <location>
        <begin position="11"/>
        <end position="259"/>
    </location>
</feature>
<evidence type="ECO:0000313" key="5">
    <source>
        <dbReference type="EMBL" id="CAL1529372.1"/>
    </source>
</evidence>
<comment type="similarity">
    <text evidence="1">Belongs to the BicD family.</text>
</comment>
<dbReference type="GO" id="GO:0034452">
    <property type="term" value="F:dynactin binding"/>
    <property type="evidence" value="ECO:0007669"/>
    <property type="project" value="TreeGrafter"/>
</dbReference>
<dbReference type="InterPro" id="IPR018477">
    <property type="entry name" value="BICD"/>
</dbReference>
<feature type="compositionally biased region" description="Basic and acidic residues" evidence="4">
    <location>
        <begin position="545"/>
        <end position="556"/>
    </location>
</feature>
<dbReference type="GO" id="GO:0070507">
    <property type="term" value="P:regulation of microtubule cytoskeleton organization"/>
    <property type="evidence" value="ECO:0007669"/>
    <property type="project" value="TreeGrafter"/>
</dbReference>
<reference evidence="5 6" key="1">
    <citation type="submission" date="2024-04" db="EMBL/GenBank/DDBJ databases">
        <authorList>
            <consortium name="Genoscope - CEA"/>
            <person name="William W."/>
        </authorList>
    </citation>
    <scope>NUCLEOTIDE SEQUENCE [LARGE SCALE GENOMIC DNA]</scope>
</reference>
<feature type="compositionally biased region" description="Polar residues" evidence="4">
    <location>
        <begin position="806"/>
        <end position="823"/>
    </location>
</feature>
<dbReference type="GO" id="GO:0070840">
    <property type="term" value="F:dynein complex binding"/>
    <property type="evidence" value="ECO:0007669"/>
    <property type="project" value="InterPro"/>
</dbReference>
<dbReference type="Gene3D" id="6.10.250.2470">
    <property type="match status" value="1"/>
</dbReference>
<evidence type="ECO:0000256" key="3">
    <source>
        <dbReference type="SAM" id="Coils"/>
    </source>
</evidence>
<dbReference type="AlphaFoldDB" id="A0AAV2H6M2"/>
<dbReference type="GO" id="GO:0005794">
    <property type="term" value="C:Golgi apparatus"/>
    <property type="evidence" value="ECO:0007669"/>
    <property type="project" value="TreeGrafter"/>
</dbReference>
<dbReference type="GO" id="GO:0072393">
    <property type="term" value="P:microtubule anchoring at microtubule organizing center"/>
    <property type="evidence" value="ECO:0007669"/>
    <property type="project" value="TreeGrafter"/>
</dbReference>
<accession>A0AAV2H6M2</accession>
<evidence type="ECO:0000256" key="2">
    <source>
        <dbReference type="ARBA" id="ARBA00023054"/>
    </source>
</evidence>
<dbReference type="PANTHER" id="PTHR31233">
    <property type="entry name" value="BICAUDAL D FAMILY MEMBER"/>
    <property type="match status" value="1"/>
</dbReference>
<sequence>MASTDVILASVEDFQAEIVRLTKELSETTKEKLQAAEYGLAVLEEKQQLQQQYEDLEAHLEATRTELECAKEALSKHQSTFKKHHESGVHQEEKFLEETAQREENYQCSITDLEQDLKVTRANLTRVTGENERLATEISDLNHQIETLENQRQQLRHDVREFKVRENRNLSDYAELEEENISLQKQVSQLKQNQVEFESTKHETLRLQGELEDLNMQLDELAGLKTIVEKKLEEALSSLAQEREQKHNLKKELDQRITRESMFNLSNLAHFGGLSEGLNFNNIDHEEDMDGSVHPALKRIEADFSFPGKKHEEDGPTPRPGTVGDILSEIQVTEVGKLENLLEQSESEKMELQKALDEARKLIEETQKDLIEQKERADHLKATITHVAALHERQMLPNDLQVSYDEGLLAEIAGETDPDRKALLELKQNLQHNEKKYTTAMREIGNLQDEISRLQSRNAIVGNPDIEQALAELKNKCDLYERTIRDQENDLKSATHAAGMAKSSLNSLQGELSCITEDLAQLYHLVCQVTGETPSRVMLDHAKGGAVRGDSERESSDEPSPSADSANKSVIPNGQEQKEADGSVSLPTQPSSAFTPKSEDKKASRKARSSQSLSKSDPTSCGTLSETIVDQVKFLRRAIEHLMEMSKQWQQQGNDGGEENGDDDRQELQEQVVKLKAMLSTKREQIATLRSVLKANKSTAEVALANLKQKYENEKVIVTETMMKLRNELKSLKEDAATFASLRAMFAQRCDEYVTQLDEMQRQLSAAEEEKKTLNSLLRMAIQQKLALTQRLEDLEFDRERRTMTSRRQGPSRNTKMGNSKGVSSKGKLCLPAELMSCSPGSCSSQPMTTSITEDRM</sequence>
<comment type="caution">
    <text evidence="5">The sequence shown here is derived from an EMBL/GenBank/DDBJ whole genome shotgun (WGS) entry which is preliminary data.</text>
</comment>
<name>A0AAV2H6M2_LYMST</name>
<feature type="coiled-coil region" evidence="3">
    <location>
        <begin position="423"/>
        <end position="497"/>
    </location>
</feature>
<feature type="region of interest" description="Disordered" evidence="4">
    <location>
        <begin position="798"/>
        <end position="824"/>
    </location>
</feature>
<dbReference type="PANTHER" id="PTHR31233:SF6">
    <property type="entry name" value="PROTEIN BICAUDAL D"/>
    <property type="match status" value="1"/>
</dbReference>
<evidence type="ECO:0000256" key="1">
    <source>
        <dbReference type="ARBA" id="ARBA00010061"/>
    </source>
</evidence>
<protein>
    <submittedName>
        <fullName evidence="5">Uncharacterized protein</fullName>
    </submittedName>
</protein>
<keyword evidence="6" id="KW-1185">Reference proteome</keyword>
<feature type="coiled-coil region" evidence="3">
    <location>
        <begin position="335"/>
        <end position="383"/>
    </location>
</feature>
<proteinExistence type="inferred from homology"/>
<organism evidence="5 6">
    <name type="scientific">Lymnaea stagnalis</name>
    <name type="common">Great pond snail</name>
    <name type="synonym">Helix stagnalis</name>
    <dbReference type="NCBI Taxonomy" id="6523"/>
    <lineage>
        <taxon>Eukaryota</taxon>
        <taxon>Metazoa</taxon>
        <taxon>Spiralia</taxon>
        <taxon>Lophotrochozoa</taxon>
        <taxon>Mollusca</taxon>
        <taxon>Gastropoda</taxon>
        <taxon>Heterobranchia</taxon>
        <taxon>Euthyneura</taxon>
        <taxon>Panpulmonata</taxon>
        <taxon>Hygrophila</taxon>
        <taxon>Lymnaeoidea</taxon>
        <taxon>Lymnaeidae</taxon>
        <taxon>Lymnaea</taxon>
    </lineage>
</organism>
<dbReference type="EMBL" id="CAXITT010000047">
    <property type="protein sequence ID" value="CAL1529372.1"/>
    <property type="molecule type" value="Genomic_DNA"/>
</dbReference>
<gene>
    <name evidence="5" type="ORF">GSLYS_00003527001</name>
</gene>
<feature type="region of interest" description="Disordered" evidence="4">
    <location>
        <begin position="545"/>
        <end position="622"/>
    </location>
</feature>
<keyword evidence="2 3" id="KW-0175">Coiled coil</keyword>
<evidence type="ECO:0000256" key="4">
    <source>
        <dbReference type="SAM" id="MobiDB-lite"/>
    </source>
</evidence>
<dbReference type="Proteomes" id="UP001497497">
    <property type="component" value="Unassembled WGS sequence"/>
</dbReference>
<dbReference type="GO" id="GO:0005829">
    <property type="term" value="C:cytosol"/>
    <property type="evidence" value="ECO:0007669"/>
    <property type="project" value="TreeGrafter"/>
</dbReference>
<evidence type="ECO:0000313" key="6">
    <source>
        <dbReference type="Proteomes" id="UP001497497"/>
    </source>
</evidence>
<feature type="coiled-coil region" evidence="3">
    <location>
        <begin position="632"/>
        <end position="784"/>
    </location>
</feature>
<dbReference type="Pfam" id="PF09730">
    <property type="entry name" value="BicD"/>
    <property type="match status" value="1"/>
</dbReference>